<dbReference type="EMBL" id="ABXW01000014">
    <property type="protein sequence ID" value="EEB47047.1"/>
    <property type="molecule type" value="Genomic_DNA"/>
</dbReference>
<evidence type="ECO:0000313" key="1">
    <source>
        <dbReference type="EMBL" id="EEB47047.1"/>
    </source>
</evidence>
<dbReference type="NCBIfam" id="NF041471">
    <property type="entry name" value="phage_reg_YmfL"/>
    <property type="match status" value="1"/>
</dbReference>
<dbReference type="InterPro" id="IPR009679">
    <property type="entry name" value="Phage_186_CII-like"/>
</dbReference>
<comment type="caution">
    <text evidence="1">The sequence shown here is derived from an EMBL/GenBank/DDBJ whole genome shotgun (WGS) entry which is preliminary data.</text>
</comment>
<name>B6XBP5_9GAMM</name>
<dbReference type="AlphaFoldDB" id="B6XBP5"/>
<reference evidence="1 2" key="2">
    <citation type="submission" date="2008-10" db="EMBL/GenBank/DDBJ databases">
        <authorList>
            <person name="Fulton L."/>
            <person name="Clifton S."/>
            <person name="Fulton B."/>
            <person name="Xu J."/>
            <person name="Minx P."/>
            <person name="Pepin K.H."/>
            <person name="Johnson M."/>
            <person name="Bhonagiri V."/>
            <person name="Nash W.E."/>
            <person name="Mardis E.R."/>
            <person name="Wilson R.K."/>
        </authorList>
    </citation>
    <scope>NUCLEOTIDE SEQUENCE [LARGE SCALE GENOMIC DNA]</scope>
    <source>
        <strain evidence="1 2">DSM 30120</strain>
    </source>
</reference>
<protein>
    <submittedName>
        <fullName evidence="1">Uncharacterized protein</fullName>
    </submittedName>
</protein>
<dbReference type="GO" id="GO:0003677">
    <property type="term" value="F:DNA binding"/>
    <property type="evidence" value="ECO:0007669"/>
    <property type="project" value="InterPro"/>
</dbReference>
<dbReference type="InterPro" id="IPR048188">
    <property type="entry name" value="YmfL-like"/>
</dbReference>
<organism evidence="1 2">
    <name type="scientific">Providencia alcalifaciens DSM 30120</name>
    <dbReference type="NCBI Taxonomy" id="520999"/>
    <lineage>
        <taxon>Bacteria</taxon>
        <taxon>Pseudomonadati</taxon>
        <taxon>Pseudomonadota</taxon>
        <taxon>Gammaproteobacteria</taxon>
        <taxon>Enterobacterales</taxon>
        <taxon>Morganellaceae</taxon>
        <taxon>Providencia</taxon>
    </lineage>
</organism>
<proteinExistence type="predicted"/>
<sequence>MALVLIGILIMSKQTLKEVVKEMCKVFPGGRSAMAGALGISETTFNNKLYEKNGCRFFENDELEAMEELSGTKLLVEYHMNRHGMVPAPKVEAEQLDKVELFDIRMKLNAMQGDLNIFIEECISDGKLTLDEITAIRRKQGKVNAYELGFVNSLETVYGVGK</sequence>
<gene>
    <name evidence="1" type="ORF">PROVALCAL_00756</name>
</gene>
<accession>B6XBP5</accession>
<dbReference type="Pfam" id="PF06892">
    <property type="entry name" value="Phage_CP76"/>
    <property type="match status" value="1"/>
</dbReference>
<reference evidence="1 2" key="1">
    <citation type="submission" date="2008-10" db="EMBL/GenBank/DDBJ databases">
        <title>Draft genome sequence of Providencia alcalifaciens (DSM 30120).</title>
        <authorList>
            <person name="Sudarsanam P."/>
            <person name="Ley R."/>
            <person name="Guruge J."/>
            <person name="Turnbaugh P.J."/>
            <person name="Mahowald M."/>
            <person name="Liep D."/>
            <person name="Gordon J."/>
        </authorList>
    </citation>
    <scope>NUCLEOTIDE SEQUENCE [LARGE SCALE GENOMIC DNA]</scope>
    <source>
        <strain evidence="1 2">DSM 30120</strain>
    </source>
</reference>
<dbReference type="eggNOG" id="ENOG5032X14">
    <property type="taxonomic scope" value="Bacteria"/>
</dbReference>
<evidence type="ECO:0000313" key="2">
    <source>
        <dbReference type="Proteomes" id="UP000003729"/>
    </source>
</evidence>
<dbReference type="Proteomes" id="UP000003729">
    <property type="component" value="Unassembled WGS sequence"/>
</dbReference>